<organism evidence="1">
    <name type="scientific">viral metagenome</name>
    <dbReference type="NCBI Taxonomy" id="1070528"/>
    <lineage>
        <taxon>unclassified sequences</taxon>
        <taxon>metagenomes</taxon>
        <taxon>organismal metagenomes</taxon>
    </lineage>
</organism>
<protein>
    <submittedName>
        <fullName evidence="1">Uncharacterized protein</fullName>
    </submittedName>
</protein>
<accession>A0A6C0CXV8</accession>
<reference evidence="1" key="1">
    <citation type="journal article" date="2020" name="Nature">
        <title>Giant virus diversity and host interactions through global metagenomics.</title>
        <authorList>
            <person name="Schulz F."/>
            <person name="Roux S."/>
            <person name="Paez-Espino D."/>
            <person name="Jungbluth S."/>
            <person name="Walsh D.A."/>
            <person name="Denef V.J."/>
            <person name="McMahon K.D."/>
            <person name="Konstantinidis K.T."/>
            <person name="Eloe-Fadrosh E.A."/>
            <person name="Kyrpides N.C."/>
            <person name="Woyke T."/>
        </authorList>
    </citation>
    <scope>NUCLEOTIDE SEQUENCE</scope>
    <source>
        <strain evidence="1">GVMAG-M-3300023109-53</strain>
    </source>
</reference>
<sequence length="87" mass="10099">MAKLVELIIIAQNIPYIEPQSENMDEWTSDELVFKSIYIALNNPVQIKAGLHICNQFPPLKLIYKSILNQYIKYFSNRQQSLQSANL</sequence>
<dbReference type="EMBL" id="MN739505">
    <property type="protein sequence ID" value="QHT09002.1"/>
    <property type="molecule type" value="Genomic_DNA"/>
</dbReference>
<dbReference type="AlphaFoldDB" id="A0A6C0CXV8"/>
<evidence type="ECO:0000313" key="1">
    <source>
        <dbReference type="EMBL" id="QHT09002.1"/>
    </source>
</evidence>
<proteinExistence type="predicted"/>
<name>A0A6C0CXV8_9ZZZZ</name>